<dbReference type="PANTHER" id="PTHR36766">
    <property type="entry name" value="PLANT BROAD-SPECTRUM MILDEW RESISTANCE PROTEIN RPW8"/>
    <property type="match status" value="1"/>
</dbReference>
<evidence type="ECO:0000313" key="7">
    <source>
        <dbReference type="Proteomes" id="UP001642487"/>
    </source>
</evidence>
<keyword evidence="2" id="KW-0611">Plant defense</keyword>
<evidence type="ECO:0000259" key="5">
    <source>
        <dbReference type="Pfam" id="PF23598"/>
    </source>
</evidence>
<keyword evidence="1" id="KW-0677">Repeat</keyword>
<dbReference type="Gene3D" id="1.10.10.10">
    <property type="entry name" value="Winged helix-like DNA-binding domain superfamily/Winged helix DNA-binding domain"/>
    <property type="match status" value="1"/>
</dbReference>
<dbReference type="Pfam" id="PF23559">
    <property type="entry name" value="WHD_DRP"/>
    <property type="match status" value="1"/>
</dbReference>
<dbReference type="InterPro" id="IPR058922">
    <property type="entry name" value="WHD_DRP"/>
</dbReference>
<dbReference type="Gene3D" id="1.10.8.430">
    <property type="entry name" value="Helical domain of apoptotic protease-activating factors"/>
    <property type="match status" value="1"/>
</dbReference>
<organism evidence="6 7">
    <name type="scientific">Citrullus colocynthis</name>
    <name type="common">colocynth</name>
    <dbReference type="NCBI Taxonomy" id="252529"/>
    <lineage>
        <taxon>Eukaryota</taxon>
        <taxon>Viridiplantae</taxon>
        <taxon>Streptophyta</taxon>
        <taxon>Embryophyta</taxon>
        <taxon>Tracheophyta</taxon>
        <taxon>Spermatophyta</taxon>
        <taxon>Magnoliopsida</taxon>
        <taxon>eudicotyledons</taxon>
        <taxon>Gunneridae</taxon>
        <taxon>Pentapetalae</taxon>
        <taxon>rosids</taxon>
        <taxon>fabids</taxon>
        <taxon>Cucurbitales</taxon>
        <taxon>Cucurbitaceae</taxon>
        <taxon>Benincaseae</taxon>
        <taxon>Citrullus</taxon>
    </lineage>
</organism>
<reference evidence="6 7" key="1">
    <citation type="submission" date="2024-03" db="EMBL/GenBank/DDBJ databases">
        <authorList>
            <person name="Gkanogiannis A."/>
            <person name="Becerra Lopez-Lavalle L."/>
        </authorList>
    </citation>
    <scope>NUCLEOTIDE SEQUENCE [LARGE SCALE GENOMIC DNA]</scope>
</reference>
<dbReference type="PRINTS" id="PR00364">
    <property type="entry name" value="DISEASERSIST"/>
</dbReference>
<protein>
    <recommendedName>
        <fullName evidence="8">NB-ARC domain-containing protein</fullName>
    </recommendedName>
</protein>
<dbReference type="InterPro" id="IPR055414">
    <property type="entry name" value="LRR_R13L4/SHOC2-like"/>
</dbReference>
<dbReference type="Gene3D" id="3.40.50.300">
    <property type="entry name" value="P-loop containing nucleotide triphosphate hydrolases"/>
    <property type="match status" value="1"/>
</dbReference>
<keyword evidence="7" id="KW-1185">Reference proteome</keyword>
<feature type="domain" description="Disease resistance R13L4/SHOC-2-like LRR" evidence="5">
    <location>
        <begin position="538"/>
        <end position="739"/>
    </location>
</feature>
<dbReference type="InterPro" id="IPR002182">
    <property type="entry name" value="NB-ARC"/>
</dbReference>
<dbReference type="InterPro" id="IPR036388">
    <property type="entry name" value="WH-like_DNA-bd_sf"/>
</dbReference>
<gene>
    <name evidence="6" type="ORF">CITCOLO1_LOCUS14998</name>
</gene>
<accession>A0ABP0YVQ9</accession>
<dbReference type="EMBL" id="OZ021739">
    <property type="protein sequence ID" value="CAK9322835.1"/>
    <property type="molecule type" value="Genomic_DNA"/>
</dbReference>
<proteinExistence type="predicted"/>
<name>A0ABP0YVQ9_9ROSI</name>
<evidence type="ECO:0008006" key="8">
    <source>
        <dbReference type="Google" id="ProtNLM"/>
    </source>
</evidence>
<feature type="domain" description="Disease resistance protein winged helix" evidence="4">
    <location>
        <begin position="437"/>
        <end position="503"/>
    </location>
</feature>
<dbReference type="Pfam" id="PF00931">
    <property type="entry name" value="NB-ARC"/>
    <property type="match status" value="1"/>
</dbReference>
<evidence type="ECO:0000256" key="1">
    <source>
        <dbReference type="ARBA" id="ARBA00022737"/>
    </source>
</evidence>
<dbReference type="PANTHER" id="PTHR36766:SF40">
    <property type="entry name" value="DISEASE RESISTANCE PROTEIN RGA3"/>
    <property type="match status" value="1"/>
</dbReference>
<dbReference type="SUPFAM" id="SSF52058">
    <property type="entry name" value="L domain-like"/>
    <property type="match status" value="1"/>
</dbReference>
<evidence type="ECO:0000259" key="4">
    <source>
        <dbReference type="Pfam" id="PF23559"/>
    </source>
</evidence>
<dbReference type="Proteomes" id="UP001642487">
    <property type="component" value="Chromosome 5"/>
</dbReference>
<sequence length="798" mass="92100">MEYTMLSLKAILKDAEKEECSHYLCSWLKELQKVFTQIEGFIYEFDGKVYKQEAIGKQVFVPSLYSSRIEHTQKMKNLCDDLDEIASQMYGFNLTNKETTDSFFSATEVSARLMKPSWQLLYPLTNARQVFHGGRFDDFLDHFKKSTHGLFHIVGEAGIGKSTLAKFFYNDPEVVEEFSSRLWVCVKEEFDTQRLIKEMLSFSHCQATCDNLTEKQLCFTVQQYLRDKKFLLVFQDISIKNLGKNNCSMFTSLLGMGNPGSKIIVTTQNEEIADAIGLGKQYKNESQVGSFLDATKPPNINNDDESIQANPVSELETYKNNMTHQTIFNVERLSKENSLSLFKVHAFTEAQEAQSSNLTKIEEVIEQKCHRVPLAIKCLGGLLSSKIGIAEKNSVIDELWVQEEGEDRSILPTLRLCYDLMPSHLQRCFLSCSQLTKDRILSSNDVIQLWMALELLPEENYLSLEKLGENYFKELCSRCFLQEVQEYGLGYWFKLHPLIQKFARTITQKQVFPVTEPKSIAFTVRDKVPPNAFLVQTCIKKFNSLRLLYLGNANLREIPNAVGTLEQLRYLDLQGNKRIKRLPDSICSLPSFQTLILASCSALEELPNDIRKLIKLRYLWVTANKLHLHKNGVGTMTSLRFLAIGGCDNLQDLFEQPSCLVRLETLMIYDCKTLKLLPNEMGSLISLKNLVIWSCKRLTLTLKGVEFRLRRFTIRELPKVNKLPEWLQRFTETLRVLEIIDCPIELKDDRFKSYKALERISIHGDVRVKNPNDEYSVEFMNSVSRREIKKELKTCFYY</sequence>
<dbReference type="Pfam" id="PF23598">
    <property type="entry name" value="LRR_14"/>
    <property type="match status" value="1"/>
</dbReference>
<dbReference type="InterPro" id="IPR032675">
    <property type="entry name" value="LRR_dom_sf"/>
</dbReference>
<feature type="domain" description="NB-ARC" evidence="3">
    <location>
        <begin position="145"/>
        <end position="278"/>
    </location>
</feature>
<dbReference type="InterPro" id="IPR042197">
    <property type="entry name" value="Apaf_helical"/>
</dbReference>
<dbReference type="InterPro" id="IPR027417">
    <property type="entry name" value="P-loop_NTPase"/>
</dbReference>
<evidence type="ECO:0000256" key="2">
    <source>
        <dbReference type="ARBA" id="ARBA00022821"/>
    </source>
</evidence>
<dbReference type="Gene3D" id="3.80.10.10">
    <property type="entry name" value="Ribonuclease Inhibitor"/>
    <property type="match status" value="1"/>
</dbReference>
<evidence type="ECO:0000313" key="6">
    <source>
        <dbReference type="EMBL" id="CAK9322835.1"/>
    </source>
</evidence>
<evidence type="ECO:0000259" key="3">
    <source>
        <dbReference type="Pfam" id="PF00931"/>
    </source>
</evidence>
<dbReference type="SUPFAM" id="SSF52540">
    <property type="entry name" value="P-loop containing nucleoside triphosphate hydrolases"/>
    <property type="match status" value="2"/>
</dbReference>